<dbReference type="GO" id="GO:0003677">
    <property type="term" value="F:DNA binding"/>
    <property type="evidence" value="ECO:0007669"/>
    <property type="project" value="UniProtKB-UniRule"/>
</dbReference>
<reference evidence="15 16" key="1">
    <citation type="submission" date="2011-10" db="EMBL/GenBank/DDBJ databases">
        <authorList>
            <person name="Genoscope - CEA"/>
        </authorList>
    </citation>
    <scope>NUCLEOTIDE SEQUENCE [LARGE SCALE GENOMIC DNA]</scope>
    <source>
        <strain evidence="15 16">RCC 1105</strain>
    </source>
</reference>
<dbReference type="AlphaFoldDB" id="K8FIA3"/>
<dbReference type="SMART" id="SM00387">
    <property type="entry name" value="HATPase_c"/>
    <property type="match status" value="1"/>
</dbReference>
<evidence type="ECO:0000256" key="12">
    <source>
        <dbReference type="RuleBase" id="RU362094"/>
    </source>
</evidence>
<evidence type="ECO:0000259" key="14">
    <source>
        <dbReference type="PROSITE" id="PS50880"/>
    </source>
</evidence>
<dbReference type="Gene3D" id="3.40.50.670">
    <property type="match status" value="1"/>
</dbReference>
<evidence type="ECO:0000256" key="3">
    <source>
        <dbReference type="ARBA" id="ARBA00010708"/>
    </source>
</evidence>
<dbReference type="FunFam" id="3.40.50.670:FF:000002">
    <property type="entry name" value="DNA gyrase subunit B"/>
    <property type="match status" value="1"/>
</dbReference>
<dbReference type="InterPro" id="IPR013760">
    <property type="entry name" value="Topo_IIA-like_dom_sf"/>
</dbReference>
<dbReference type="InterPro" id="IPR011557">
    <property type="entry name" value="GyrB"/>
</dbReference>
<evidence type="ECO:0000256" key="8">
    <source>
        <dbReference type="ARBA" id="ARBA00023029"/>
    </source>
</evidence>
<dbReference type="GeneID" id="19013704"/>
<dbReference type="PRINTS" id="PR01159">
    <property type="entry name" value="DNAGYRASEB"/>
</dbReference>
<dbReference type="SUPFAM" id="SSF54211">
    <property type="entry name" value="Ribosomal protein S5 domain 2-like"/>
    <property type="match status" value="1"/>
</dbReference>
<feature type="region of interest" description="Disordered" evidence="13">
    <location>
        <begin position="115"/>
        <end position="150"/>
    </location>
</feature>
<dbReference type="InterPro" id="IPR006171">
    <property type="entry name" value="TOPRIM_dom"/>
</dbReference>
<dbReference type="PRINTS" id="PR00418">
    <property type="entry name" value="TPI2FAMILY"/>
</dbReference>
<dbReference type="CDD" id="cd00822">
    <property type="entry name" value="TopoII_Trans_DNA_gyrase"/>
    <property type="match status" value="1"/>
</dbReference>
<dbReference type="InterPro" id="IPR003594">
    <property type="entry name" value="HATPase_dom"/>
</dbReference>
<dbReference type="InterPro" id="IPR013759">
    <property type="entry name" value="Topo_IIA_B_C"/>
</dbReference>
<dbReference type="PANTHER" id="PTHR45866:SF1">
    <property type="entry name" value="DNA GYRASE SUBUNIT B, MITOCHONDRIAL"/>
    <property type="match status" value="1"/>
</dbReference>
<dbReference type="EC" id="5.6.2.2" evidence="12"/>
<dbReference type="InterPro" id="IPR036890">
    <property type="entry name" value="HATPase_C_sf"/>
</dbReference>
<keyword evidence="5 12" id="KW-0547">Nucleotide-binding</keyword>
<evidence type="ECO:0000313" key="15">
    <source>
        <dbReference type="EMBL" id="CCO66584.1"/>
    </source>
</evidence>
<dbReference type="RefSeq" id="XP_007511024.1">
    <property type="nucleotide sequence ID" value="XM_007510962.1"/>
</dbReference>
<dbReference type="InterPro" id="IPR013506">
    <property type="entry name" value="Topo_IIA_bsu_dom2"/>
</dbReference>
<dbReference type="InterPro" id="IPR000565">
    <property type="entry name" value="Topo_IIA_B"/>
</dbReference>
<dbReference type="InterPro" id="IPR034160">
    <property type="entry name" value="TOPRIM_GyrB"/>
</dbReference>
<dbReference type="eggNOG" id="KOG0355">
    <property type="taxonomic scope" value="Eukaryota"/>
</dbReference>
<dbReference type="GO" id="GO:0005694">
    <property type="term" value="C:chromosome"/>
    <property type="evidence" value="ECO:0007669"/>
    <property type="project" value="InterPro"/>
</dbReference>
<evidence type="ECO:0000256" key="2">
    <source>
        <dbReference type="ARBA" id="ARBA00001946"/>
    </source>
</evidence>
<evidence type="ECO:0000256" key="7">
    <source>
        <dbReference type="ARBA" id="ARBA00022842"/>
    </source>
</evidence>
<dbReference type="Gene3D" id="3.30.565.10">
    <property type="entry name" value="Histidine kinase-like ATPase, C-terminal domain"/>
    <property type="match status" value="1"/>
</dbReference>
<keyword evidence="7" id="KW-0460">Magnesium</keyword>
<feature type="compositionally biased region" description="Low complexity" evidence="13">
    <location>
        <begin position="20"/>
        <end position="30"/>
    </location>
</feature>
<evidence type="ECO:0000256" key="1">
    <source>
        <dbReference type="ARBA" id="ARBA00000185"/>
    </source>
</evidence>
<proteinExistence type="inferred from homology"/>
<dbReference type="Pfam" id="PF00986">
    <property type="entry name" value="DNA_gyraseB_C"/>
    <property type="match status" value="1"/>
</dbReference>
<keyword evidence="4" id="KW-0479">Metal-binding</keyword>
<dbReference type="EMBL" id="FO082270">
    <property type="protein sequence ID" value="CCO66584.1"/>
    <property type="molecule type" value="Genomic_DNA"/>
</dbReference>
<name>K8FIA3_9CHLO</name>
<dbReference type="InterPro" id="IPR001241">
    <property type="entry name" value="Topo_IIA"/>
</dbReference>
<feature type="compositionally biased region" description="Low complexity" evidence="13">
    <location>
        <begin position="124"/>
        <end position="133"/>
    </location>
</feature>
<keyword evidence="9" id="KW-0238">DNA-binding</keyword>
<comment type="function">
    <text evidence="12">A type II topoisomerase that negatively supercoils closed circular double-stranded DNA in an ATP-dependent manner.</text>
</comment>
<dbReference type="InterPro" id="IPR014721">
    <property type="entry name" value="Ribsml_uS5_D2-typ_fold_subgr"/>
</dbReference>
<dbReference type="FunFam" id="3.30.565.10:FF:000002">
    <property type="entry name" value="DNA gyrase subunit B"/>
    <property type="match status" value="1"/>
</dbReference>
<evidence type="ECO:0000256" key="5">
    <source>
        <dbReference type="ARBA" id="ARBA00022741"/>
    </source>
</evidence>
<dbReference type="SUPFAM" id="SSF55874">
    <property type="entry name" value="ATPase domain of HSP90 chaperone/DNA topoisomerase II/histidine kinase"/>
    <property type="match status" value="1"/>
</dbReference>
<evidence type="ECO:0000256" key="10">
    <source>
        <dbReference type="ARBA" id="ARBA00023235"/>
    </source>
</evidence>
<dbReference type="GO" id="GO:0046872">
    <property type="term" value="F:metal ion binding"/>
    <property type="evidence" value="ECO:0007669"/>
    <property type="project" value="UniProtKB-UniRule"/>
</dbReference>
<dbReference type="SUPFAM" id="SSF56719">
    <property type="entry name" value="Type II DNA topoisomerase"/>
    <property type="match status" value="1"/>
</dbReference>
<comment type="similarity">
    <text evidence="3 12">Belongs to the type II topoisomerase GyrB family.</text>
</comment>
<comment type="cofactor">
    <cofactor evidence="2">
        <name>Mg(2+)</name>
        <dbReference type="ChEBI" id="CHEBI:18420"/>
    </cofactor>
</comment>
<keyword evidence="6 12" id="KW-0067">ATP-binding</keyword>
<dbReference type="Proteomes" id="UP000198341">
    <property type="component" value="Chromosome 9"/>
</dbReference>
<dbReference type="InterPro" id="IPR002288">
    <property type="entry name" value="DNA_gyrase_B_C"/>
</dbReference>
<dbReference type="Pfam" id="PF00204">
    <property type="entry name" value="DNA_gyraseB"/>
    <property type="match status" value="1"/>
</dbReference>
<dbReference type="Gene3D" id="3.30.230.10">
    <property type="match status" value="1"/>
</dbReference>
<dbReference type="InterPro" id="IPR018522">
    <property type="entry name" value="TopoIIA_CS"/>
</dbReference>
<dbReference type="STRING" id="41875.K8FIA3"/>
<dbReference type="GO" id="GO:0006265">
    <property type="term" value="P:DNA topological change"/>
    <property type="evidence" value="ECO:0007669"/>
    <property type="project" value="UniProtKB-UniRule"/>
</dbReference>
<keyword evidence="8 12" id="KW-0799">Topoisomerase</keyword>
<feature type="region of interest" description="Disordered" evidence="13">
    <location>
        <begin position="1"/>
        <end position="44"/>
    </location>
</feature>
<dbReference type="Pfam" id="PF02518">
    <property type="entry name" value="HATPase_c"/>
    <property type="match status" value="1"/>
</dbReference>
<dbReference type="InterPro" id="IPR020568">
    <property type="entry name" value="Ribosomal_Su5_D2-typ_SF"/>
</dbReference>
<evidence type="ECO:0000313" key="16">
    <source>
        <dbReference type="Proteomes" id="UP000198341"/>
    </source>
</evidence>
<dbReference type="GO" id="GO:0034335">
    <property type="term" value="F:DNA negative supercoiling activity"/>
    <property type="evidence" value="ECO:0007669"/>
    <property type="project" value="UniProtKB-ARBA"/>
</dbReference>
<comment type="subunit">
    <text evidence="11 12">Made up of two chains. The A chain is responsible for DNA breakage and rejoining; the B chain catalyzes ATP hydrolysis.</text>
</comment>
<dbReference type="Pfam" id="PF01751">
    <property type="entry name" value="Toprim"/>
    <property type="match status" value="1"/>
</dbReference>
<dbReference type="SMART" id="SM00433">
    <property type="entry name" value="TOP2c"/>
    <property type="match status" value="1"/>
</dbReference>
<gene>
    <name evidence="15" type="ORF">Bathy09g01970</name>
</gene>
<sequence length="811" mass="90088">MHQILSSTSPSILHGRQRRQTTSSNTSTNNINGPRLSSSSSSSSFLRNDIVDNKFKLVKKMQRTFFSRSRRNLLYPSSSSSSPWTSGMLSSTLNNIVGFGGRSESRNGAVAMAARQHSSDTSRSRSPTTTFFSKQHQPQRRLSLTSSCSSPLTKTATRAISTSSESMQDYDSSSIQVLEGLEPVRKRPGMYIGNTSTKGLHHLVWEILDNGVDEIQANHASNVQLTLEKTGHVVVTDNGRGIPVEIHPKTGKSSLETVLTILHAGGKFGGAESGYSVSGGLHGVGVSVVNALSEELEVTVWRGDKEYFQTFSRGKTTSELQVSERKAKDGNPKTGTRVRFKPDNMIFQKVQEFDPNIIRARMKELAFLNSNAELRFTSVDSKTKEMKEDVLKYPNGLTDYIVDLNSDKNAIHEPITLKTEHEGVKVELCLQWTHDDYSDTILGYANSIRTIDGGSHIDGLKFSLTRAFNTAARKAKLLKAEDTNLGGDHIREGLSAVIAVWVPQPEFEGQTKTRLGNSEARKAVEAMISEKFTEYLEFHPEVLSSVFKKAQAALKASEAAKRARDLVRRKSVLRSSSLPGKLSDCANSNADETEIFLVEGDSAGGSCKQGRDRAFQAVLPLRGKILNVERKDEQAMYKNTEIQSMVTALGLGVMGEDFNVNNLRYSKIIILTDADVDGAHIRTLLLTFLYRYQKALFEQGHIYVAVPPLYKVESGKKNVKYCYDELELKKHLDTLGDNQPKNLQRFKGLGEMMPQQLWDTTLDPKTRTLRRLTVDDAAMVNHTFSLLMSDKVGPRRQFIEDEGPDLMNLDV</sequence>
<evidence type="ECO:0000256" key="6">
    <source>
        <dbReference type="ARBA" id="ARBA00022840"/>
    </source>
</evidence>
<dbReference type="KEGG" id="bpg:Bathy09g01970"/>
<feature type="compositionally biased region" description="Polar residues" evidence="13">
    <location>
        <begin position="1"/>
        <end position="11"/>
    </location>
</feature>
<protein>
    <recommendedName>
        <fullName evidence="12">DNA gyrase subunit B</fullName>
        <ecNumber evidence="12">5.6.2.2</ecNumber>
    </recommendedName>
</protein>
<evidence type="ECO:0000256" key="4">
    <source>
        <dbReference type="ARBA" id="ARBA00022723"/>
    </source>
</evidence>
<dbReference type="NCBIfam" id="TIGR01059">
    <property type="entry name" value="gyrB"/>
    <property type="match status" value="1"/>
</dbReference>
<dbReference type="GO" id="GO:0005524">
    <property type="term" value="F:ATP binding"/>
    <property type="evidence" value="ECO:0007669"/>
    <property type="project" value="UniProtKB-UniRule"/>
</dbReference>
<keyword evidence="12" id="KW-0809">Transit peptide</keyword>
<keyword evidence="10 12" id="KW-0413">Isomerase</keyword>
<dbReference type="FunFam" id="3.30.230.10:FF:000005">
    <property type="entry name" value="DNA gyrase subunit B"/>
    <property type="match status" value="1"/>
</dbReference>
<dbReference type="PROSITE" id="PS00177">
    <property type="entry name" value="TOPOISOMERASE_II"/>
    <property type="match status" value="1"/>
</dbReference>
<evidence type="ECO:0000256" key="11">
    <source>
        <dbReference type="ARBA" id="ARBA00063759"/>
    </source>
</evidence>
<comment type="cofactor">
    <cofactor evidence="12">
        <name>Ca(2+)</name>
        <dbReference type="ChEBI" id="CHEBI:29108"/>
    </cofactor>
    <cofactor evidence="12">
        <name>Mg(2+)</name>
        <dbReference type="ChEBI" id="CHEBI:18420"/>
    </cofactor>
    <cofactor evidence="12">
        <name>Mn(2+)</name>
        <dbReference type="ChEBI" id="CHEBI:29035"/>
    </cofactor>
</comment>
<organism evidence="15 16">
    <name type="scientific">Bathycoccus prasinos</name>
    <dbReference type="NCBI Taxonomy" id="41875"/>
    <lineage>
        <taxon>Eukaryota</taxon>
        <taxon>Viridiplantae</taxon>
        <taxon>Chlorophyta</taxon>
        <taxon>Mamiellophyceae</taxon>
        <taxon>Mamiellales</taxon>
        <taxon>Bathycoccaceae</taxon>
        <taxon>Bathycoccus</taxon>
    </lineage>
</organism>
<feature type="domain" description="Toprim" evidence="14">
    <location>
        <begin position="593"/>
        <end position="708"/>
    </location>
</feature>
<dbReference type="CDD" id="cd03366">
    <property type="entry name" value="TOPRIM_TopoIIA_GyrB"/>
    <property type="match status" value="1"/>
</dbReference>
<dbReference type="PROSITE" id="PS50880">
    <property type="entry name" value="TOPRIM"/>
    <property type="match status" value="1"/>
</dbReference>
<keyword evidence="16" id="KW-1185">Reference proteome</keyword>
<evidence type="ECO:0000256" key="13">
    <source>
        <dbReference type="SAM" id="MobiDB-lite"/>
    </source>
</evidence>
<evidence type="ECO:0000256" key="9">
    <source>
        <dbReference type="ARBA" id="ARBA00023125"/>
    </source>
</evidence>
<comment type="catalytic activity">
    <reaction evidence="1 12">
        <text>ATP-dependent breakage, passage and rejoining of double-stranded DNA.</text>
        <dbReference type="EC" id="5.6.2.2"/>
    </reaction>
</comment>
<dbReference type="CDD" id="cd16928">
    <property type="entry name" value="HATPase_GyrB-like"/>
    <property type="match status" value="1"/>
</dbReference>
<dbReference type="PANTHER" id="PTHR45866">
    <property type="entry name" value="DNA GYRASE/TOPOISOMERASE SUBUNIT B"/>
    <property type="match status" value="1"/>
</dbReference>
<dbReference type="NCBIfam" id="NF004189">
    <property type="entry name" value="PRK05644.1"/>
    <property type="match status" value="1"/>
</dbReference>
<dbReference type="OrthoDB" id="276498at2759"/>
<accession>K8FIA3</accession>